<gene>
    <name evidence="6" type="ORF">DKW60_01900</name>
</gene>
<evidence type="ECO:0000256" key="2">
    <source>
        <dbReference type="ARBA" id="ARBA00005866"/>
    </source>
</evidence>
<dbReference type="SUPFAM" id="SSF74650">
    <property type="entry name" value="Galactose mutarotase-like"/>
    <property type="match status" value="1"/>
</dbReference>
<dbReference type="InterPro" id="IPR014718">
    <property type="entry name" value="GH-type_carb-bd"/>
</dbReference>
<accession>A0A317CQF1</accession>
<comment type="similarity">
    <text evidence="2 4">Belongs to the glucose-6-phosphate 1-epimerase family.</text>
</comment>
<reference evidence="6 7" key="1">
    <citation type="submission" date="2018-05" db="EMBL/GenBank/DDBJ databases">
        <title>Leucothrix arctica sp. nov., isolated from Arctic seawater.</title>
        <authorList>
            <person name="Choi A."/>
            <person name="Baek K."/>
        </authorList>
    </citation>
    <scope>NUCLEOTIDE SEQUENCE [LARGE SCALE GENOMIC DNA]</scope>
    <source>
        <strain evidence="6 7">JCM 18388</strain>
    </source>
</reference>
<dbReference type="Pfam" id="PF01263">
    <property type="entry name" value="Aldose_epim"/>
    <property type="match status" value="1"/>
</dbReference>
<protein>
    <recommendedName>
        <fullName evidence="4">Putative glucose-6-phosphate 1-epimerase</fullName>
        <ecNumber evidence="4">5.1.3.15</ecNumber>
    </recommendedName>
</protein>
<dbReference type="RefSeq" id="WP_109835977.1">
    <property type="nucleotide sequence ID" value="NZ_QGKM01000004.1"/>
</dbReference>
<dbReference type="EC" id="5.1.3.15" evidence="4"/>
<evidence type="ECO:0000313" key="6">
    <source>
        <dbReference type="EMBL" id="PWR00332.1"/>
    </source>
</evidence>
<dbReference type="InterPro" id="IPR025532">
    <property type="entry name" value="G6P_1-epimerase"/>
</dbReference>
<dbReference type="Gene3D" id="2.70.98.10">
    <property type="match status" value="1"/>
</dbReference>
<evidence type="ECO:0000256" key="3">
    <source>
        <dbReference type="ARBA" id="ARBA00023235"/>
    </source>
</evidence>
<dbReference type="GO" id="GO:0047938">
    <property type="term" value="F:glucose-6-phosphate 1-epimerase activity"/>
    <property type="evidence" value="ECO:0007669"/>
    <property type="project" value="UniProtKB-UniRule"/>
</dbReference>
<organism evidence="6 7">
    <name type="scientific">Leucothrix pacifica</name>
    <dbReference type="NCBI Taxonomy" id="1247513"/>
    <lineage>
        <taxon>Bacteria</taxon>
        <taxon>Pseudomonadati</taxon>
        <taxon>Pseudomonadota</taxon>
        <taxon>Gammaproteobacteria</taxon>
        <taxon>Thiotrichales</taxon>
        <taxon>Thiotrichaceae</taxon>
        <taxon>Leucothrix</taxon>
    </lineage>
</organism>
<dbReference type="PANTHER" id="PTHR11122">
    <property type="entry name" value="APOSPORY-ASSOCIATED PROTEIN C-RELATED"/>
    <property type="match status" value="1"/>
</dbReference>
<dbReference type="PIRSF" id="PIRSF016020">
    <property type="entry name" value="PHexose_mutarotase"/>
    <property type="match status" value="1"/>
</dbReference>
<dbReference type="AlphaFoldDB" id="A0A317CQF1"/>
<dbReference type="InterPro" id="IPR011013">
    <property type="entry name" value="Gal_mutarotase_sf_dom"/>
</dbReference>
<evidence type="ECO:0000256" key="4">
    <source>
        <dbReference type="PIRNR" id="PIRNR016020"/>
    </source>
</evidence>
<dbReference type="CDD" id="cd09020">
    <property type="entry name" value="D-hex-6-P-epi_like"/>
    <property type="match status" value="1"/>
</dbReference>
<dbReference type="OrthoDB" id="9790727at2"/>
<dbReference type="InterPro" id="IPR008183">
    <property type="entry name" value="Aldose_1/G6P_1-epimerase"/>
</dbReference>
<dbReference type="GO" id="GO:0005975">
    <property type="term" value="P:carbohydrate metabolic process"/>
    <property type="evidence" value="ECO:0007669"/>
    <property type="project" value="InterPro"/>
</dbReference>
<comment type="catalytic activity">
    <reaction evidence="1">
        <text>alpha-D-glucose 6-phosphate = beta-D-glucose 6-phosphate</text>
        <dbReference type="Rhea" id="RHEA:16249"/>
        <dbReference type="ChEBI" id="CHEBI:58225"/>
        <dbReference type="ChEBI" id="CHEBI:58247"/>
        <dbReference type="EC" id="5.1.3.15"/>
    </reaction>
</comment>
<dbReference type="Proteomes" id="UP000245539">
    <property type="component" value="Unassembled WGS sequence"/>
</dbReference>
<dbReference type="EMBL" id="QGKM01000004">
    <property type="protein sequence ID" value="PWR00332.1"/>
    <property type="molecule type" value="Genomic_DNA"/>
</dbReference>
<feature type="active site" evidence="5">
    <location>
        <position position="157"/>
    </location>
</feature>
<keyword evidence="3 4" id="KW-0413">Isomerase</keyword>
<evidence type="ECO:0000256" key="5">
    <source>
        <dbReference type="PIRSR" id="PIRSR016020-1"/>
    </source>
</evidence>
<keyword evidence="7" id="KW-1185">Reference proteome</keyword>
<proteinExistence type="inferred from homology"/>
<dbReference type="GO" id="GO:0030246">
    <property type="term" value="F:carbohydrate binding"/>
    <property type="evidence" value="ECO:0007669"/>
    <property type="project" value="UniProtKB-UniRule"/>
</dbReference>
<sequence length="279" mass="31265">MITLPASIRVVNKSELIDALHIDNQYAHATISLWGAHILSYAPKHDGRERLFLSEKVLFDGSKSIRGGIPVCWPWFGSRDDELQAHGYVRTQPWQLLSATDETDYTELMLSPETTQGAGFDGIAELRLTIRIGKTMHVSLSTKNVGEETFTYNAALHSYFAVDDIYHTELKGLSGIYSDKPLNWAEFETPSPYLFTSETDRVHLNPVEKVSINQSNVSTVIQSYGHDSLVVWNPWSEIATSMIDMDNDGYQKMLCVETAVTQGVTVNPQQTHTLLQVIS</sequence>
<comment type="caution">
    <text evidence="6">The sequence shown here is derived from an EMBL/GenBank/DDBJ whole genome shotgun (WGS) entry which is preliminary data.</text>
</comment>
<evidence type="ECO:0000313" key="7">
    <source>
        <dbReference type="Proteomes" id="UP000245539"/>
    </source>
</evidence>
<evidence type="ECO:0000256" key="1">
    <source>
        <dbReference type="ARBA" id="ARBA00001096"/>
    </source>
</evidence>
<name>A0A317CQF1_9GAMM</name>
<dbReference type="PANTHER" id="PTHR11122:SF13">
    <property type="entry name" value="GLUCOSE-6-PHOSPHATE 1-EPIMERASE"/>
    <property type="match status" value="1"/>
</dbReference>
<feature type="active site" evidence="5">
    <location>
        <position position="257"/>
    </location>
</feature>